<protein>
    <submittedName>
        <fullName evidence="6">Sugar ABC transporter substrate-binding protein</fullName>
    </submittedName>
</protein>
<comment type="caution">
    <text evidence="6">The sequence shown here is derived from an EMBL/GenBank/DDBJ whole genome shotgun (WGS) entry which is preliminary data.</text>
</comment>
<evidence type="ECO:0000256" key="1">
    <source>
        <dbReference type="ARBA" id="ARBA00004196"/>
    </source>
</evidence>
<dbReference type="PANTHER" id="PTHR46847:SF1">
    <property type="entry name" value="D-ALLOSE-BINDING PERIPLASMIC PROTEIN-RELATED"/>
    <property type="match status" value="1"/>
</dbReference>
<dbReference type="InterPro" id="IPR025997">
    <property type="entry name" value="SBP_2_dom"/>
</dbReference>
<dbReference type="SUPFAM" id="SSF53822">
    <property type="entry name" value="Periplasmic binding protein-like I"/>
    <property type="match status" value="1"/>
</dbReference>
<dbReference type="RefSeq" id="WP_389222820.1">
    <property type="nucleotide sequence ID" value="NZ_JBIACJ010000014.1"/>
</dbReference>
<dbReference type="CDD" id="cd01536">
    <property type="entry name" value="PBP1_ABC_sugar_binding-like"/>
    <property type="match status" value="1"/>
</dbReference>
<accession>A0ABW6K551</accession>
<evidence type="ECO:0000313" key="6">
    <source>
        <dbReference type="EMBL" id="MFE8698435.1"/>
    </source>
</evidence>
<feature type="compositionally biased region" description="Polar residues" evidence="4">
    <location>
        <begin position="47"/>
        <end position="56"/>
    </location>
</feature>
<dbReference type="EMBL" id="JBIACJ010000014">
    <property type="protein sequence ID" value="MFE8698435.1"/>
    <property type="molecule type" value="Genomic_DNA"/>
</dbReference>
<comment type="similarity">
    <text evidence="2">Belongs to the bacterial solute-binding protein 2 family.</text>
</comment>
<gene>
    <name evidence="6" type="ORF">ACFYKT_19185</name>
</gene>
<evidence type="ECO:0000259" key="5">
    <source>
        <dbReference type="Pfam" id="PF13407"/>
    </source>
</evidence>
<name>A0ABW6K551_9BACI</name>
<feature type="compositionally biased region" description="Basic and acidic residues" evidence="4">
    <location>
        <begin position="31"/>
        <end position="46"/>
    </location>
</feature>
<evidence type="ECO:0000256" key="4">
    <source>
        <dbReference type="SAM" id="MobiDB-lite"/>
    </source>
</evidence>
<feature type="domain" description="Periplasmic binding protein" evidence="5">
    <location>
        <begin position="61"/>
        <end position="314"/>
    </location>
</feature>
<keyword evidence="7" id="KW-1185">Reference proteome</keyword>
<dbReference type="Proteomes" id="UP001601058">
    <property type="component" value="Unassembled WGS sequence"/>
</dbReference>
<evidence type="ECO:0000313" key="7">
    <source>
        <dbReference type="Proteomes" id="UP001601058"/>
    </source>
</evidence>
<organism evidence="6 7">
    <name type="scientific">Cytobacillus mangrovibacter</name>
    <dbReference type="NCBI Taxonomy" id="3299024"/>
    <lineage>
        <taxon>Bacteria</taxon>
        <taxon>Bacillati</taxon>
        <taxon>Bacillota</taxon>
        <taxon>Bacilli</taxon>
        <taxon>Bacillales</taxon>
        <taxon>Bacillaceae</taxon>
        <taxon>Cytobacillus</taxon>
    </lineage>
</organism>
<dbReference type="PROSITE" id="PS51257">
    <property type="entry name" value="PROKAR_LIPOPROTEIN"/>
    <property type="match status" value="1"/>
</dbReference>
<evidence type="ECO:0000256" key="2">
    <source>
        <dbReference type="ARBA" id="ARBA00007639"/>
    </source>
</evidence>
<keyword evidence="3" id="KW-0732">Signal</keyword>
<dbReference type="Gene3D" id="3.40.50.2300">
    <property type="match status" value="2"/>
</dbReference>
<feature type="region of interest" description="Disordered" evidence="4">
    <location>
        <begin position="28"/>
        <end position="56"/>
    </location>
</feature>
<sequence length="337" mass="36658">MVKRSKYITIISFILIFLLSGCSVFSSSAPTKKEQSNNQGKTEENKTSNSENGNNGPITIGVSTLALSNINNQKDYEYTQKFIEEKGHKAFMVNANGSSQKQVQDIETLIQAGVDVIIIQAGETDVLKGVVEKANSEGIPVISVLSGWIPGVSTMIAPNDFEVATRLYQYLAAETGFQGKVITLSHNNHVSIRMRRNVQDAILKEYSGIERVANITTGFPGTEQLAYKGVESTLQAHPDVNAIWATFDLEAIGAAKAVKDLGKEGIVIGGVDGEQQAFQSIKEGGPIVVTYVADIEDRSQKAVDAAEKLANGEQVEKYYSNEMIEVTIENVDEFLEN</sequence>
<dbReference type="InterPro" id="IPR028082">
    <property type="entry name" value="Peripla_BP_I"/>
</dbReference>
<comment type="subcellular location">
    <subcellularLocation>
        <location evidence="1">Cell envelope</location>
    </subcellularLocation>
</comment>
<proteinExistence type="inferred from homology"/>
<reference evidence="6 7" key="1">
    <citation type="submission" date="2024-08" db="EMBL/GenBank/DDBJ databases">
        <title>Two novel Cytobacillus novel species.</title>
        <authorList>
            <person name="Liu G."/>
        </authorList>
    </citation>
    <scope>NUCLEOTIDE SEQUENCE [LARGE SCALE GENOMIC DNA]</scope>
    <source>
        <strain evidence="6 7">FJAT-53684</strain>
    </source>
</reference>
<dbReference type="Pfam" id="PF13407">
    <property type="entry name" value="Peripla_BP_4"/>
    <property type="match status" value="1"/>
</dbReference>
<evidence type="ECO:0000256" key="3">
    <source>
        <dbReference type="ARBA" id="ARBA00022729"/>
    </source>
</evidence>
<dbReference type="PANTHER" id="PTHR46847">
    <property type="entry name" value="D-ALLOSE-BINDING PERIPLASMIC PROTEIN-RELATED"/>
    <property type="match status" value="1"/>
</dbReference>